<dbReference type="EMBL" id="FUYS01000002">
    <property type="protein sequence ID" value="SKB38163.1"/>
    <property type="molecule type" value="Genomic_DNA"/>
</dbReference>
<feature type="transmembrane region" description="Helical" evidence="1">
    <location>
        <begin position="48"/>
        <end position="68"/>
    </location>
</feature>
<gene>
    <name evidence="2" type="ORF">SAMN05660226_01043</name>
</gene>
<evidence type="ECO:0000313" key="2">
    <source>
        <dbReference type="EMBL" id="SKB38163.1"/>
    </source>
</evidence>
<dbReference type="STRING" id="623280.SAMN05660226_01043"/>
<sequence length="330" mass="37793">MAFKNGMSLFWALYAFFFAVPFPMFLYYSICYSGGQRFVSSLSAPYWALVYLVVSVVLWSWLLARYFGQWFIAPAKELRQMNQLLRTGVIRDAEVVASRTAGKAGKNPQQLAVTLRFNNLSGVPIQETFPVVDMRPQLGRFDVGQRLRLRIDETLTKNPAIVIDGSAFQPDTIRRLLVFLGWMGLLGLVVAYYLLSYRYEHQGTGWRFLTFFHPLVVCPLTLLGLRWLMNGGLGRFFLNDKIAVQLKYTGHRATARLLEAKQTGTYINEQPQVRFELEYEDYRGTTHRTSCKKIVSLLGMDITRAETIPIFYLADQPQTVAFATDLDQTE</sequence>
<keyword evidence="3" id="KW-1185">Reference proteome</keyword>
<reference evidence="2 3" key="1">
    <citation type="submission" date="2017-02" db="EMBL/GenBank/DDBJ databases">
        <authorList>
            <person name="Peterson S.W."/>
        </authorList>
    </citation>
    <scope>NUCLEOTIDE SEQUENCE [LARGE SCALE GENOMIC DNA]</scope>
    <source>
        <strain evidence="2 3">DSM 22899</strain>
    </source>
</reference>
<feature type="transmembrane region" description="Helical" evidence="1">
    <location>
        <begin position="207"/>
        <end position="228"/>
    </location>
</feature>
<accession>A0A1T5AUA1</accession>
<dbReference type="AlphaFoldDB" id="A0A1T5AUA1"/>
<name>A0A1T5AUA1_9SPHI</name>
<evidence type="ECO:0000256" key="1">
    <source>
        <dbReference type="SAM" id="Phobius"/>
    </source>
</evidence>
<keyword evidence="1" id="KW-1133">Transmembrane helix</keyword>
<proteinExistence type="predicted"/>
<feature type="transmembrane region" description="Helical" evidence="1">
    <location>
        <begin position="176"/>
        <end position="195"/>
    </location>
</feature>
<organism evidence="2 3">
    <name type="scientific">Parapedobacter luteus</name>
    <dbReference type="NCBI Taxonomy" id="623280"/>
    <lineage>
        <taxon>Bacteria</taxon>
        <taxon>Pseudomonadati</taxon>
        <taxon>Bacteroidota</taxon>
        <taxon>Sphingobacteriia</taxon>
        <taxon>Sphingobacteriales</taxon>
        <taxon>Sphingobacteriaceae</taxon>
        <taxon>Parapedobacter</taxon>
    </lineage>
</organism>
<feature type="transmembrane region" description="Helical" evidence="1">
    <location>
        <begin position="9"/>
        <end position="28"/>
    </location>
</feature>
<dbReference type="Proteomes" id="UP000190541">
    <property type="component" value="Unassembled WGS sequence"/>
</dbReference>
<keyword evidence="1" id="KW-0472">Membrane</keyword>
<protein>
    <submittedName>
        <fullName evidence="2">Uncharacterized protein</fullName>
    </submittedName>
</protein>
<keyword evidence="1" id="KW-0812">Transmembrane</keyword>
<evidence type="ECO:0000313" key="3">
    <source>
        <dbReference type="Proteomes" id="UP000190541"/>
    </source>
</evidence>